<keyword evidence="6" id="KW-1185">Reference proteome</keyword>
<dbReference type="InterPro" id="IPR005129">
    <property type="entry name" value="GTPase_ArgK"/>
</dbReference>
<keyword evidence="3" id="KW-0342">GTP-binding</keyword>
<dbReference type="RefSeq" id="WP_217068227.1">
    <property type="nucleotide sequence ID" value="NZ_JAHQCS010000157.1"/>
</dbReference>
<proteinExistence type="predicted"/>
<gene>
    <name evidence="5" type="primary">meaB</name>
    <name evidence="5" type="ORF">KS419_19745</name>
</gene>
<evidence type="ECO:0000256" key="2">
    <source>
        <dbReference type="ARBA" id="ARBA00022801"/>
    </source>
</evidence>
<accession>A0ABS6JKR4</accession>
<reference evidence="5 6" key="1">
    <citation type="submission" date="2021-06" db="EMBL/GenBank/DDBJ databases">
        <title>Bacillus sp. RD4P76, an endophyte from a halophyte.</title>
        <authorList>
            <person name="Sun J.-Q."/>
        </authorList>
    </citation>
    <scope>NUCLEOTIDE SEQUENCE [LARGE SCALE GENOMIC DNA]</scope>
    <source>
        <strain evidence="5 6">CGMCC 1.15917</strain>
    </source>
</reference>
<organism evidence="5 6">
    <name type="scientific">Evansella tamaricis</name>
    <dbReference type="NCBI Taxonomy" id="2069301"/>
    <lineage>
        <taxon>Bacteria</taxon>
        <taxon>Bacillati</taxon>
        <taxon>Bacillota</taxon>
        <taxon>Bacilli</taxon>
        <taxon>Bacillales</taxon>
        <taxon>Bacillaceae</taxon>
        <taxon>Evansella</taxon>
    </lineage>
</organism>
<keyword evidence="1" id="KW-0547">Nucleotide-binding</keyword>
<evidence type="ECO:0000313" key="6">
    <source>
        <dbReference type="Proteomes" id="UP000784880"/>
    </source>
</evidence>
<comment type="caution">
    <text evidence="5">The sequence shown here is derived from an EMBL/GenBank/DDBJ whole genome shotgun (WGS) entry which is preliminary data.</text>
</comment>
<dbReference type="PANTHER" id="PTHR43087:SF1">
    <property type="entry name" value="LAO_AO TRANSPORT SYSTEM ATPASE"/>
    <property type="match status" value="1"/>
</dbReference>
<evidence type="ECO:0000256" key="3">
    <source>
        <dbReference type="ARBA" id="ARBA00023134"/>
    </source>
</evidence>
<dbReference type="CDD" id="cd03114">
    <property type="entry name" value="MMAA-like"/>
    <property type="match status" value="1"/>
</dbReference>
<dbReference type="Proteomes" id="UP000784880">
    <property type="component" value="Unassembled WGS sequence"/>
</dbReference>
<evidence type="ECO:0000256" key="4">
    <source>
        <dbReference type="ARBA" id="ARBA00023186"/>
    </source>
</evidence>
<keyword evidence="2" id="KW-0378">Hydrolase</keyword>
<dbReference type="NCBIfam" id="TIGR00750">
    <property type="entry name" value="lao"/>
    <property type="match status" value="1"/>
</dbReference>
<keyword evidence="4" id="KW-0143">Chaperone</keyword>
<evidence type="ECO:0000313" key="5">
    <source>
        <dbReference type="EMBL" id="MBU9713970.1"/>
    </source>
</evidence>
<dbReference type="Pfam" id="PF03308">
    <property type="entry name" value="MeaB"/>
    <property type="match status" value="1"/>
</dbReference>
<dbReference type="InterPro" id="IPR052040">
    <property type="entry name" value="GTPase/Isobutyryl-CoA_mutase"/>
</dbReference>
<dbReference type="PANTHER" id="PTHR43087">
    <property type="entry name" value="LYSINE/ARGININE/ORNITHINE TRANSPORT SYSTEM KINASE"/>
    <property type="match status" value="1"/>
</dbReference>
<dbReference type="EMBL" id="JAHQCS010000157">
    <property type="protein sequence ID" value="MBU9713970.1"/>
    <property type="molecule type" value="Genomic_DNA"/>
</dbReference>
<protein>
    <submittedName>
        <fullName evidence="5">Methylmalonyl Co-A mutase-associated GTPase MeaB</fullName>
    </submittedName>
</protein>
<sequence length="335" mass="36743">MGLEQLAERVLSGDQRAIAKGISIVEDRKEGHRLLLSRVFPHVGNAHIIGITGSPGAGKSSLVNGLVKEWRSRNKTVAVIAVDPTSPFSGGALLGDRVRMRDHDDDEGVFIRSMGTRGSLGGLSEACQDVVRIMDASGFDVVMVETVGVGQAELDIMKTADTVTLVLYPSGGDLIQAFKAGIMEIADLFVINKADLPGVDQLKGELQDLLHITERGKKGWEPPILETVSTLKRGMEQVVEESLAHHKYLASSGKKAERRFSQRKQEVMRRLQERFAADVLGLVEQELGPLESGSSEERDPYEVAHIIYKYWKQETKELEVSEQVDGDVQQGGDEE</sequence>
<name>A0ABS6JKR4_9BACI</name>
<evidence type="ECO:0000256" key="1">
    <source>
        <dbReference type="ARBA" id="ARBA00022741"/>
    </source>
</evidence>